<dbReference type="Gene3D" id="3.40.605.10">
    <property type="entry name" value="Aldehyde Dehydrogenase, Chain A, domain 1"/>
    <property type="match status" value="1"/>
</dbReference>
<dbReference type="Proteomes" id="UP000016743">
    <property type="component" value="Chromosome"/>
</dbReference>
<dbReference type="Gene3D" id="3.40.309.10">
    <property type="entry name" value="Aldehyde Dehydrogenase, Chain A, domain 2"/>
    <property type="match status" value="1"/>
</dbReference>
<dbReference type="CDD" id="cd07103">
    <property type="entry name" value="ALDH_F5_SSADH_GabD"/>
    <property type="match status" value="1"/>
</dbReference>
<reference evidence="6 7" key="1">
    <citation type="journal article" date="2013" name="Genome Announc.">
        <title>Complete Genome Sequence of Leifsonia xyli subsp. cynodontis Strain DSM46306, a Gram-Positive Bacterial Pathogen of Grasses.</title>
        <authorList>
            <person name="Monteiro-Vitorello C.B."/>
            <person name="Zerillo M.M."/>
            <person name="Van Sluys M.A."/>
            <person name="Camargo L.E."/>
            <person name="Kitajima J.P."/>
        </authorList>
    </citation>
    <scope>NUCLEOTIDE SEQUENCE [LARGE SCALE GENOMIC DNA]</scope>
    <source>
        <strain evidence="6 7">DSM 46306</strain>
    </source>
</reference>
<dbReference type="RefSeq" id="WP_021755596.1">
    <property type="nucleotide sequence ID" value="NC_022438.1"/>
</dbReference>
<dbReference type="OrthoDB" id="6882680at2"/>
<dbReference type="KEGG" id="lxy:O159_21170"/>
<dbReference type="EMBL" id="CP006734">
    <property type="protein sequence ID" value="AGW42099.1"/>
    <property type="molecule type" value="Genomic_DNA"/>
</dbReference>
<evidence type="ECO:0000259" key="5">
    <source>
        <dbReference type="Pfam" id="PF00171"/>
    </source>
</evidence>
<dbReference type="InterPro" id="IPR029510">
    <property type="entry name" value="Ald_DH_CS_GLU"/>
</dbReference>
<dbReference type="FunFam" id="3.40.605.10:FF:000007">
    <property type="entry name" value="NAD/NADP-dependent betaine aldehyde dehydrogenase"/>
    <property type="match status" value="1"/>
</dbReference>
<name>U3P996_LEIXC</name>
<proteinExistence type="inferred from homology"/>
<sequence>MTAEREKTLLASIPTGLHLDGEWRESSSGVAFEVLDPATERVLARVADATPADGQAALAAADAAQPGWARTAPRERAEILRRAFELVTARTEDFALTMTLEMGKPLAEARGEVAYGAEFLRWFSEEAVRVSGRYATAPDGANRLLVLKRPVGPSLFITPWNFPLAMATRKIAPAIAAGCTMVLKPAALTPLTALLLTSVLEEAGLPKGVLNVIPTSRAGAVTGPLIKDARLRKLSFTGSTEVGRRLIADSADQVLRVSMELGGNAPFLVFEDADIPAAVDGAVHAKMRNGGEACVAANRFLVQEDVAAEFAAAFAARIAAFEVGRGTEPGVTMGPLVDAATRDKVEALVAGAVADRARIAVGGSRVDGPGYFYQPTVLTDVPSDARILAEEIFGPVAPLTTFRTEEEAIRLANASEFGLVSFAFTRDLARGLRLAERLDTGMLGLNAGVVSNPAAPFGGVKQSGLGREGGFEGIEEYLETRYVGIADPFAAKGA</sequence>
<dbReference type="InterPro" id="IPR016162">
    <property type="entry name" value="Ald_DH_N"/>
</dbReference>
<dbReference type="SUPFAM" id="SSF53720">
    <property type="entry name" value="ALDH-like"/>
    <property type="match status" value="1"/>
</dbReference>
<dbReference type="PROSITE" id="PS00687">
    <property type="entry name" value="ALDEHYDE_DEHYDR_GLU"/>
    <property type="match status" value="1"/>
</dbReference>
<dbReference type="InterPro" id="IPR016161">
    <property type="entry name" value="Ald_DH/histidinol_DH"/>
</dbReference>
<dbReference type="PANTHER" id="PTHR43353">
    <property type="entry name" value="SUCCINATE-SEMIALDEHYDE DEHYDROGENASE, MITOCHONDRIAL"/>
    <property type="match status" value="1"/>
</dbReference>
<evidence type="ECO:0000313" key="6">
    <source>
        <dbReference type="EMBL" id="AGW42099.1"/>
    </source>
</evidence>
<protein>
    <recommendedName>
        <fullName evidence="5">Aldehyde dehydrogenase domain-containing protein</fullName>
    </recommendedName>
</protein>
<dbReference type="InterPro" id="IPR016163">
    <property type="entry name" value="Ald_DH_C"/>
</dbReference>
<dbReference type="Pfam" id="PF00171">
    <property type="entry name" value="Aldedh"/>
    <property type="match status" value="1"/>
</dbReference>
<dbReference type="InterPro" id="IPR015590">
    <property type="entry name" value="Aldehyde_DH_dom"/>
</dbReference>
<keyword evidence="7" id="KW-1185">Reference proteome</keyword>
<evidence type="ECO:0000256" key="3">
    <source>
        <dbReference type="PROSITE-ProRule" id="PRU10007"/>
    </source>
</evidence>
<keyword evidence="2 4" id="KW-0560">Oxidoreductase</keyword>
<gene>
    <name evidence="6" type="ORF">O159_21170</name>
</gene>
<feature type="active site" evidence="3">
    <location>
        <position position="260"/>
    </location>
</feature>
<feature type="domain" description="Aldehyde dehydrogenase" evidence="5">
    <location>
        <begin position="23"/>
        <end position="483"/>
    </location>
</feature>
<dbReference type="STRING" id="1389489.O159_21170"/>
<evidence type="ECO:0000256" key="1">
    <source>
        <dbReference type="ARBA" id="ARBA00009986"/>
    </source>
</evidence>
<evidence type="ECO:0000313" key="7">
    <source>
        <dbReference type="Proteomes" id="UP000016743"/>
    </source>
</evidence>
<dbReference type="InterPro" id="IPR050740">
    <property type="entry name" value="Aldehyde_DH_Superfamily"/>
</dbReference>
<dbReference type="HOGENOM" id="CLU_005391_5_1_11"/>
<dbReference type="GO" id="GO:0004777">
    <property type="term" value="F:succinate-semialdehyde dehydrogenase (NAD+) activity"/>
    <property type="evidence" value="ECO:0007669"/>
    <property type="project" value="TreeGrafter"/>
</dbReference>
<comment type="similarity">
    <text evidence="1 4">Belongs to the aldehyde dehydrogenase family.</text>
</comment>
<accession>U3P996</accession>
<organism evidence="6 7">
    <name type="scientific">Leifsonia xyli subsp. cynodontis DSM 46306</name>
    <dbReference type="NCBI Taxonomy" id="1389489"/>
    <lineage>
        <taxon>Bacteria</taxon>
        <taxon>Bacillati</taxon>
        <taxon>Actinomycetota</taxon>
        <taxon>Actinomycetes</taxon>
        <taxon>Micrococcales</taxon>
        <taxon>Microbacteriaceae</taxon>
        <taxon>Leifsonia</taxon>
    </lineage>
</organism>
<dbReference type="PATRIC" id="fig|1389489.3.peg.2030"/>
<evidence type="ECO:0000256" key="2">
    <source>
        <dbReference type="ARBA" id="ARBA00023002"/>
    </source>
</evidence>
<dbReference type="GO" id="GO:0009450">
    <property type="term" value="P:gamma-aminobutyric acid catabolic process"/>
    <property type="evidence" value="ECO:0007669"/>
    <property type="project" value="TreeGrafter"/>
</dbReference>
<evidence type="ECO:0000256" key="4">
    <source>
        <dbReference type="RuleBase" id="RU003345"/>
    </source>
</evidence>
<dbReference type="PANTHER" id="PTHR43353:SF5">
    <property type="entry name" value="SUCCINATE-SEMIALDEHYDE DEHYDROGENASE, MITOCHONDRIAL"/>
    <property type="match status" value="1"/>
</dbReference>
<dbReference type="FunFam" id="3.40.309.10:FF:000004">
    <property type="entry name" value="Succinate-semialdehyde dehydrogenase I"/>
    <property type="match status" value="1"/>
</dbReference>
<dbReference type="FunFam" id="3.40.605.10:FF:000026">
    <property type="entry name" value="Aldehyde dehydrogenase, putative"/>
    <property type="match status" value="1"/>
</dbReference>
<dbReference type="AlphaFoldDB" id="U3P996"/>
<dbReference type="eggNOG" id="COG1012">
    <property type="taxonomic scope" value="Bacteria"/>
</dbReference>